<dbReference type="EMBL" id="BOMS01000045">
    <property type="protein sequence ID" value="GIE67211.1"/>
    <property type="molecule type" value="Genomic_DNA"/>
</dbReference>
<comment type="caution">
    <text evidence="1">The sequence shown here is derived from an EMBL/GenBank/DDBJ whole genome shotgun (WGS) entry which is preliminary data.</text>
</comment>
<name>A0ABQ4B9X8_9ACTN</name>
<dbReference type="Proteomes" id="UP000624709">
    <property type="component" value="Unassembled WGS sequence"/>
</dbReference>
<gene>
    <name evidence="1" type="ORF">Apa02nite_033190</name>
</gene>
<organism evidence="1 2">
    <name type="scientific">Actinoplanes palleronii</name>
    <dbReference type="NCBI Taxonomy" id="113570"/>
    <lineage>
        <taxon>Bacteria</taxon>
        <taxon>Bacillati</taxon>
        <taxon>Actinomycetota</taxon>
        <taxon>Actinomycetes</taxon>
        <taxon>Micromonosporales</taxon>
        <taxon>Micromonosporaceae</taxon>
        <taxon>Actinoplanes</taxon>
    </lineage>
</organism>
<evidence type="ECO:0008006" key="3">
    <source>
        <dbReference type="Google" id="ProtNLM"/>
    </source>
</evidence>
<sequence>MKVTRIAYSHHLNTGKYLALSEQARRLGRVRSEVWQRYGSLAGLGRTDRQIRDQWLADGTYRQFGVLTTPWKETVRSVMDDIAAARAPAAGPRIDSWPGRCASIGGAVTTGRMTRSSCGLMTAPRGPIPPVDCGSPFRVFTVASGFASR</sequence>
<evidence type="ECO:0000313" key="1">
    <source>
        <dbReference type="EMBL" id="GIE67211.1"/>
    </source>
</evidence>
<reference evidence="1 2" key="1">
    <citation type="submission" date="2021-01" db="EMBL/GenBank/DDBJ databases">
        <title>Whole genome shotgun sequence of Actinoplanes palleronii NBRC 14916.</title>
        <authorList>
            <person name="Komaki H."/>
            <person name="Tamura T."/>
        </authorList>
    </citation>
    <scope>NUCLEOTIDE SEQUENCE [LARGE SCALE GENOMIC DNA]</scope>
    <source>
        <strain evidence="1 2">NBRC 14916</strain>
    </source>
</reference>
<dbReference type="RefSeq" id="WP_203825733.1">
    <property type="nucleotide sequence ID" value="NZ_BAAATY010000014.1"/>
</dbReference>
<protein>
    <recommendedName>
        <fullName evidence="3">Transposase</fullName>
    </recommendedName>
</protein>
<accession>A0ABQ4B9X8</accession>
<keyword evidence="2" id="KW-1185">Reference proteome</keyword>
<proteinExistence type="predicted"/>
<evidence type="ECO:0000313" key="2">
    <source>
        <dbReference type="Proteomes" id="UP000624709"/>
    </source>
</evidence>